<dbReference type="EMBL" id="QGTT01000004">
    <property type="protein sequence ID" value="PWW14253.1"/>
    <property type="molecule type" value="Genomic_DNA"/>
</dbReference>
<dbReference type="PROSITE" id="PS50109">
    <property type="entry name" value="HIS_KIN"/>
    <property type="match status" value="1"/>
</dbReference>
<keyword evidence="6 16" id="KW-0418">Kinase</keyword>
<dbReference type="InterPro" id="IPR013767">
    <property type="entry name" value="PAS_fold"/>
</dbReference>
<evidence type="ECO:0000256" key="13">
    <source>
        <dbReference type="ARBA" id="ARBA00042313"/>
    </source>
</evidence>
<reference evidence="16 17" key="1">
    <citation type="submission" date="2018-05" db="EMBL/GenBank/DDBJ databases">
        <title>Freshwater and sediment microbial communities from various areas in North America, analyzing microbe dynamics in response to fracking.</title>
        <authorList>
            <person name="Lamendella R."/>
        </authorList>
    </citation>
    <scope>NUCLEOTIDE SEQUENCE [LARGE SCALE GENOMIC DNA]</scope>
    <source>
        <strain evidence="16 17">125B1</strain>
    </source>
</reference>
<organism evidence="16 17">
    <name type="scientific">Pseudidiomarina maritima</name>
    <dbReference type="NCBI Taxonomy" id="519453"/>
    <lineage>
        <taxon>Bacteria</taxon>
        <taxon>Pseudomonadati</taxon>
        <taxon>Pseudomonadota</taxon>
        <taxon>Gammaproteobacteria</taxon>
        <taxon>Alteromonadales</taxon>
        <taxon>Idiomarinaceae</taxon>
        <taxon>Pseudidiomarina</taxon>
    </lineage>
</organism>
<dbReference type="PANTHER" id="PTHR43065">
    <property type="entry name" value="SENSOR HISTIDINE KINASE"/>
    <property type="match status" value="1"/>
</dbReference>
<sequence length="365" mass="40371">MVVAMTATNADCTTVVQPSLDQLLTAVVQLDTDYCIAYMNTAAEALLDGSRNRLQQQDFFSLFSYSSIDPNTLKQALNDDQSVSDSDVTLVFHDGQRITVELVAQPLKLEQQRIGVLLELRQMDQIRRINQETVQQQQLLAAQSMVRGMAHEIKNPLGGLRGAAQLLASELDDAELQEYTDLIINQADRLSTLVNRMLGSNQLPQPEPSNIHAVLERVLQVARLAGAEQIRWQRDYDPSLPELTMAADQIEQALLNIVMNACEALAPEAGGEIVLRTRIAHQQTLYGKRYRQCAVIVIQDNGPGIAEALRDTLFYPMVSGRAGGTGLGLAIAQNIVHQHSGKIELQSRPGHTEFTLYLPYVETLT</sequence>
<evidence type="ECO:0000256" key="10">
    <source>
        <dbReference type="ARBA" id="ARBA00023231"/>
    </source>
</evidence>
<keyword evidence="10" id="KW-0535">Nitrogen fixation</keyword>
<keyword evidence="7" id="KW-0378">Hydrolase</keyword>
<dbReference type="Pfam" id="PF00512">
    <property type="entry name" value="HisKA"/>
    <property type="match status" value="1"/>
</dbReference>
<dbReference type="InterPro" id="IPR003594">
    <property type="entry name" value="HATPase_dom"/>
</dbReference>
<evidence type="ECO:0000256" key="12">
    <source>
        <dbReference type="ARBA" id="ARBA00039567"/>
    </source>
</evidence>
<keyword evidence="9" id="KW-0902">Two-component regulatory system</keyword>
<keyword evidence="3" id="KW-0597">Phosphoprotein</keyword>
<evidence type="ECO:0000256" key="9">
    <source>
        <dbReference type="ARBA" id="ARBA00023012"/>
    </source>
</evidence>
<evidence type="ECO:0000256" key="11">
    <source>
        <dbReference type="ARBA" id="ARBA00037696"/>
    </source>
</evidence>
<comment type="caution">
    <text evidence="16">The sequence shown here is derived from an EMBL/GenBank/DDBJ whole genome shotgun (WGS) entry which is preliminary data.</text>
</comment>
<dbReference type="InterPro" id="IPR000014">
    <property type="entry name" value="PAS"/>
</dbReference>
<evidence type="ECO:0000256" key="3">
    <source>
        <dbReference type="ARBA" id="ARBA00022553"/>
    </source>
</evidence>
<dbReference type="NCBIfam" id="NF008293">
    <property type="entry name" value="PRK11073.1"/>
    <property type="match status" value="1"/>
</dbReference>
<evidence type="ECO:0000256" key="5">
    <source>
        <dbReference type="ARBA" id="ARBA00022741"/>
    </source>
</evidence>
<accession>A0A317QBI5</accession>
<dbReference type="GO" id="GO:0000155">
    <property type="term" value="F:phosphorelay sensor kinase activity"/>
    <property type="evidence" value="ECO:0007669"/>
    <property type="project" value="InterPro"/>
</dbReference>
<dbReference type="Pfam" id="PF02518">
    <property type="entry name" value="HATPase_c"/>
    <property type="match status" value="1"/>
</dbReference>
<evidence type="ECO:0000256" key="4">
    <source>
        <dbReference type="ARBA" id="ARBA00022679"/>
    </source>
</evidence>
<keyword evidence="5" id="KW-0547">Nucleotide-binding</keyword>
<dbReference type="PANTHER" id="PTHR43065:SF16">
    <property type="entry name" value="SENSORY HISTIDINE KINASE_PHOSPHATASE NTRB"/>
    <property type="match status" value="1"/>
</dbReference>
<dbReference type="Proteomes" id="UP000246964">
    <property type="component" value="Unassembled WGS sequence"/>
</dbReference>
<dbReference type="Gene3D" id="3.30.565.10">
    <property type="entry name" value="Histidine kinase-like ATPase, C-terminal domain"/>
    <property type="match status" value="1"/>
</dbReference>
<dbReference type="GO" id="GO:0016787">
    <property type="term" value="F:hydrolase activity"/>
    <property type="evidence" value="ECO:0007669"/>
    <property type="project" value="UniProtKB-KW"/>
</dbReference>
<keyword evidence="17" id="KW-1185">Reference proteome</keyword>
<proteinExistence type="predicted"/>
<dbReference type="InterPro" id="IPR035965">
    <property type="entry name" value="PAS-like_dom_sf"/>
</dbReference>
<dbReference type="CDD" id="cd00130">
    <property type="entry name" value="PAS"/>
    <property type="match status" value="1"/>
</dbReference>
<keyword evidence="8" id="KW-0067">ATP-binding</keyword>
<evidence type="ECO:0000256" key="6">
    <source>
        <dbReference type="ARBA" id="ARBA00022777"/>
    </source>
</evidence>
<dbReference type="SUPFAM" id="SSF55785">
    <property type="entry name" value="PYP-like sensor domain (PAS domain)"/>
    <property type="match status" value="1"/>
</dbReference>
<dbReference type="AlphaFoldDB" id="A0A317QBI5"/>
<dbReference type="InterPro" id="IPR005467">
    <property type="entry name" value="His_kinase_dom"/>
</dbReference>
<comment type="function">
    <text evidence="11">Member of the two-component regulatory system NtrB/NtrC, which controls expression of the nitrogen-regulated (ntr) genes in response to nitrogen limitation. Under conditions of nitrogen limitation, NtrB autophosphorylates and transfers the phosphoryl group to NtrC. In the presence of nitrogen, acts as a phosphatase that dephosphorylates and inactivates NtrC.</text>
</comment>
<evidence type="ECO:0000256" key="8">
    <source>
        <dbReference type="ARBA" id="ARBA00022840"/>
    </source>
</evidence>
<protein>
    <recommendedName>
        <fullName evidence="12">Sensory histidine kinase/phosphatase NtrB</fullName>
        <ecNumber evidence="2">2.7.13.3</ecNumber>
    </recommendedName>
    <alternativeName>
        <fullName evidence="13">Nitrogen regulation protein NR(II)</fullName>
    </alternativeName>
    <alternativeName>
        <fullName evidence="14">Nitrogen regulator II</fullName>
    </alternativeName>
</protein>
<dbReference type="GO" id="GO:0006355">
    <property type="term" value="P:regulation of DNA-templated transcription"/>
    <property type="evidence" value="ECO:0007669"/>
    <property type="project" value="InterPro"/>
</dbReference>
<dbReference type="InterPro" id="IPR003661">
    <property type="entry name" value="HisK_dim/P_dom"/>
</dbReference>
<evidence type="ECO:0000256" key="2">
    <source>
        <dbReference type="ARBA" id="ARBA00012438"/>
    </source>
</evidence>
<dbReference type="SUPFAM" id="SSF55874">
    <property type="entry name" value="ATPase domain of HSP90 chaperone/DNA topoisomerase II/histidine kinase"/>
    <property type="match status" value="1"/>
</dbReference>
<comment type="catalytic activity">
    <reaction evidence="1">
        <text>ATP + protein L-histidine = ADP + protein N-phospho-L-histidine.</text>
        <dbReference type="EC" id="2.7.13.3"/>
    </reaction>
</comment>
<dbReference type="CDD" id="cd00082">
    <property type="entry name" value="HisKA"/>
    <property type="match status" value="1"/>
</dbReference>
<gene>
    <name evidence="16" type="ORF">DET45_104192</name>
</gene>
<evidence type="ECO:0000313" key="16">
    <source>
        <dbReference type="EMBL" id="PWW14253.1"/>
    </source>
</evidence>
<keyword evidence="4" id="KW-0808">Transferase</keyword>
<dbReference type="InterPro" id="IPR004358">
    <property type="entry name" value="Sig_transdc_His_kin-like_C"/>
</dbReference>
<dbReference type="Pfam" id="PF00989">
    <property type="entry name" value="PAS"/>
    <property type="match status" value="1"/>
</dbReference>
<evidence type="ECO:0000259" key="15">
    <source>
        <dbReference type="PROSITE" id="PS50109"/>
    </source>
</evidence>
<dbReference type="InterPro" id="IPR036890">
    <property type="entry name" value="HATPase_C_sf"/>
</dbReference>
<dbReference type="Gene3D" id="1.10.287.130">
    <property type="match status" value="1"/>
</dbReference>
<evidence type="ECO:0000256" key="1">
    <source>
        <dbReference type="ARBA" id="ARBA00000085"/>
    </source>
</evidence>
<dbReference type="SMART" id="SM00388">
    <property type="entry name" value="HisKA"/>
    <property type="match status" value="1"/>
</dbReference>
<dbReference type="Gene3D" id="3.30.450.20">
    <property type="entry name" value="PAS domain"/>
    <property type="match status" value="1"/>
</dbReference>
<dbReference type="PRINTS" id="PR00344">
    <property type="entry name" value="BCTRLSENSOR"/>
</dbReference>
<evidence type="ECO:0000313" key="17">
    <source>
        <dbReference type="Proteomes" id="UP000246964"/>
    </source>
</evidence>
<dbReference type="GO" id="GO:0005524">
    <property type="term" value="F:ATP binding"/>
    <property type="evidence" value="ECO:0007669"/>
    <property type="project" value="UniProtKB-KW"/>
</dbReference>
<dbReference type="InterPro" id="IPR036097">
    <property type="entry name" value="HisK_dim/P_sf"/>
</dbReference>
<evidence type="ECO:0000256" key="7">
    <source>
        <dbReference type="ARBA" id="ARBA00022801"/>
    </source>
</evidence>
<dbReference type="SUPFAM" id="SSF47384">
    <property type="entry name" value="Homodimeric domain of signal transducing histidine kinase"/>
    <property type="match status" value="1"/>
</dbReference>
<name>A0A317QBI5_9GAMM</name>
<evidence type="ECO:0000256" key="14">
    <source>
        <dbReference type="ARBA" id="ARBA00043094"/>
    </source>
</evidence>
<feature type="domain" description="Histidine kinase" evidence="15">
    <location>
        <begin position="148"/>
        <end position="362"/>
    </location>
</feature>
<dbReference type="SMART" id="SM00387">
    <property type="entry name" value="HATPase_c"/>
    <property type="match status" value="1"/>
</dbReference>
<dbReference type="EC" id="2.7.13.3" evidence="2"/>